<dbReference type="AlphaFoldDB" id="A0A512MBQ8"/>
<keyword evidence="3" id="KW-1185">Reference proteome</keyword>
<keyword evidence="1" id="KW-0812">Transmembrane</keyword>
<feature type="transmembrane region" description="Helical" evidence="1">
    <location>
        <begin position="12"/>
        <end position="30"/>
    </location>
</feature>
<protein>
    <recommendedName>
        <fullName evidence="4">DUF2306 domain-containing protein</fullName>
    </recommendedName>
</protein>
<name>A0A512MBQ8_9BACT</name>
<feature type="transmembrane region" description="Helical" evidence="1">
    <location>
        <begin position="115"/>
        <end position="135"/>
    </location>
</feature>
<evidence type="ECO:0000313" key="3">
    <source>
        <dbReference type="Proteomes" id="UP000321577"/>
    </source>
</evidence>
<reference evidence="2 3" key="1">
    <citation type="submission" date="2019-07" db="EMBL/GenBank/DDBJ databases">
        <title>Whole genome shotgun sequence of Brevifollis gellanilyticus NBRC 108608.</title>
        <authorList>
            <person name="Hosoyama A."/>
            <person name="Uohara A."/>
            <person name="Ohji S."/>
            <person name="Ichikawa N."/>
        </authorList>
    </citation>
    <scope>NUCLEOTIDE SEQUENCE [LARGE SCALE GENOMIC DNA]</scope>
    <source>
        <strain evidence="2 3">NBRC 108608</strain>
    </source>
</reference>
<feature type="transmembrane region" description="Helical" evidence="1">
    <location>
        <begin position="181"/>
        <end position="200"/>
    </location>
</feature>
<evidence type="ECO:0008006" key="4">
    <source>
        <dbReference type="Google" id="ProtNLM"/>
    </source>
</evidence>
<dbReference type="OrthoDB" id="195502at2"/>
<dbReference type="RefSeq" id="WP_146851831.1">
    <property type="nucleotide sequence ID" value="NZ_BKAG01000026.1"/>
</dbReference>
<gene>
    <name evidence="2" type="ORF">BGE01nite_34450</name>
</gene>
<keyword evidence="1" id="KW-1133">Transmembrane helix</keyword>
<sequence length="214" mass="24571">MMDFYFRSRRTVVTGLVLLTASLYFIVYSAHFFDPAPEVLGKYLPVKWLLWLHIGMGSVTLLTGPFLLWDAFRIRHLRWHRCLGLAYVSAVAVSGLCAVWLSATTAYAVNRPYAFSLHVWVAVWLFSTGFAFYAVKRRQIKLHREWMVRSYLVTLAFVVSASLLKVPFVQRLGSFEEISPSFFWLSWSVPLFVYDVWLGLQERGKSEAGAKLSA</sequence>
<organism evidence="2 3">
    <name type="scientific">Brevifollis gellanilyticus</name>
    <dbReference type="NCBI Taxonomy" id="748831"/>
    <lineage>
        <taxon>Bacteria</taxon>
        <taxon>Pseudomonadati</taxon>
        <taxon>Verrucomicrobiota</taxon>
        <taxon>Verrucomicrobiia</taxon>
        <taxon>Verrucomicrobiales</taxon>
        <taxon>Verrucomicrobiaceae</taxon>
    </lineage>
</organism>
<evidence type="ECO:0000313" key="2">
    <source>
        <dbReference type="EMBL" id="GEP44154.1"/>
    </source>
</evidence>
<evidence type="ECO:0000256" key="1">
    <source>
        <dbReference type="SAM" id="Phobius"/>
    </source>
</evidence>
<proteinExistence type="predicted"/>
<feature type="transmembrane region" description="Helical" evidence="1">
    <location>
        <begin position="84"/>
        <end position="109"/>
    </location>
</feature>
<keyword evidence="1" id="KW-0472">Membrane</keyword>
<comment type="caution">
    <text evidence="2">The sequence shown here is derived from an EMBL/GenBank/DDBJ whole genome shotgun (WGS) entry which is preliminary data.</text>
</comment>
<feature type="transmembrane region" description="Helical" evidence="1">
    <location>
        <begin position="50"/>
        <end position="72"/>
    </location>
</feature>
<dbReference type="InterPro" id="IPR018750">
    <property type="entry name" value="DUF2306_membrane"/>
</dbReference>
<dbReference type="EMBL" id="BKAG01000026">
    <property type="protein sequence ID" value="GEP44154.1"/>
    <property type="molecule type" value="Genomic_DNA"/>
</dbReference>
<dbReference type="Pfam" id="PF10067">
    <property type="entry name" value="DUF2306"/>
    <property type="match status" value="1"/>
</dbReference>
<feature type="transmembrane region" description="Helical" evidence="1">
    <location>
        <begin position="147"/>
        <end position="169"/>
    </location>
</feature>
<accession>A0A512MBQ8</accession>
<dbReference type="Proteomes" id="UP000321577">
    <property type="component" value="Unassembled WGS sequence"/>
</dbReference>